<name>A0A094Q1M9_9ZZZZ</name>
<feature type="transmembrane region" description="Helical" evidence="9">
    <location>
        <begin position="261"/>
        <end position="279"/>
    </location>
</feature>
<dbReference type="Gene3D" id="1.10.3720.10">
    <property type="entry name" value="MetI-like"/>
    <property type="match status" value="1"/>
</dbReference>
<feature type="transmembrane region" description="Helical" evidence="9">
    <location>
        <begin position="177"/>
        <end position="199"/>
    </location>
</feature>
<dbReference type="EMBL" id="JNSL01000064">
    <property type="protein sequence ID" value="KGA17292.1"/>
    <property type="molecule type" value="Genomic_DNA"/>
</dbReference>
<keyword evidence="6 9" id="KW-0812">Transmembrane</keyword>
<accession>A0A094Q1M9</accession>
<dbReference type="SUPFAM" id="SSF161098">
    <property type="entry name" value="MetI-like"/>
    <property type="match status" value="1"/>
</dbReference>
<dbReference type="CDD" id="cd06261">
    <property type="entry name" value="TM_PBP2"/>
    <property type="match status" value="1"/>
</dbReference>
<keyword evidence="3" id="KW-0813">Transport</keyword>
<evidence type="ECO:0000259" key="10">
    <source>
        <dbReference type="PROSITE" id="PS50928"/>
    </source>
</evidence>
<dbReference type="Pfam" id="PF00528">
    <property type="entry name" value="BPD_transp_1"/>
    <property type="match status" value="1"/>
</dbReference>
<keyword evidence="7 9" id="KW-1133">Transmembrane helix</keyword>
<keyword evidence="8 9" id="KW-0472">Membrane</keyword>
<evidence type="ECO:0000256" key="8">
    <source>
        <dbReference type="ARBA" id="ARBA00023136"/>
    </source>
</evidence>
<dbReference type="InterPro" id="IPR000515">
    <property type="entry name" value="MetI-like"/>
</dbReference>
<dbReference type="GO" id="GO:0005886">
    <property type="term" value="C:plasma membrane"/>
    <property type="evidence" value="ECO:0007669"/>
    <property type="project" value="UniProtKB-SubCell"/>
</dbReference>
<feature type="transmembrane region" description="Helical" evidence="9">
    <location>
        <begin position="121"/>
        <end position="142"/>
    </location>
</feature>
<evidence type="ECO:0000256" key="3">
    <source>
        <dbReference type="ARBA" id="ARBA00022448"/>
    </source>
</evidence>
<gene>
    <name evidence="11" type="ORF">GM51_10645</name>
</gene>
<dbReference type="PROSITE" id="PS50928">
    <property type="entry name" value="ABC_TM1"/>
    <property type="match status" value="1"/>
</dbReference>
<evidence type="ECO:0000256" key="2">
    <source>
        <dbReference type="ARBA" id="ARBA00007069"/>
    </source>
</evidence>
<evidence type="ECO:0000313" key="11">
    <source>
        <dbReference type="EMBL" id="KGA17292.1"/>
    </source>
</evidence>
<dbReference type="InterPro" id="IPR011864">
    <property type="entry name" value="Phosphate_PstC"/>
</dbReference>
<comment type="subcellular location">
    <subcellularLocation>
        <location evidence="1">Cell membrane</location>
        <topology evidence="1">Multi-pass membrane protein</topology>
    </subcellularLocation>
</comment>
<dbReference type="PANTHER" id="PTHR30425">
    <property type="entry name" value="PHOSPHATE TRANSPORT SYSTEM PERMEASE PROTEIN PST"/>
    <property type="match status" value="1"/>
</dbReference>
<comment type="similarity">
    <text evidence="2">Belongs to the binding-protein-dependent transport system permease family. CysTW subfamily.</text>
</comment>
<evidence type="ECO:0000256" key="4">
    <source>
        <dbReference type="ARBA" id="ARBA00022475"/>
    </source>
</evidence>
<dbReference type="InterPro" id="IPR051124">
    <property type="entry name" value="Phosphate_Transport_Permease"/>
</dbReference>
<feature type="transmembrane region" description="Helical" evidence="9">
    <location>
        <begin position="291"/>
        <end position="314"/>
    </location>
</feature>
<dbReference type="NCBIfam" id="TIGR02138">
    <property type="entry name" value="phosphate_pstC"/>
    <property type="match status" value="1"/>
</dbReference>
<dbReference type="PANTHER" id="PTHR30425:SF1">
    <property type="entry name" value="PHOSPHATE TRANSPORT SYSTEM PERMEASE PROTEIN PSTC"/>
    <property type="match status" value="1"/>
</dbReference>
<protein>
    <recommendedName>
        <fullName evidence="10">ABC transmembrane type-1 domain-containing protein</fullName>
    </recommendedName>
</protein>
<proteinExistence type="inferred from homology"/>
<keyword evidence="4" id="KW-1003">Cell membrane</keyword>
<evidence type="ECO:0000256" key="6">
    <source>
        <dbReference type="ARBA" id="ARBA00022692"/>
    </source>
</evidence>
<reference evidence="11" key="1">
    <citation type="submission" date="2014-06" db="EMBL/GenBank/DDBJ databases">
        <title>Key roles for freshwater Actinobacteria revealed by deep metagenomic sequencing.</title>
        <authorList>
            <person name="Ghai R."/>
            <person name="Mizuno C.M."/>
            <person name="Picazo A."/>
            <person name="Camacho A."/>
            <person name="Rodriguez-Valera F."/>
        </authorList>
    </citation>
    <scope>NUCLEOTIDE SEQUENCE</scope>
</reference>
<dbReference type="InterPro" id="IPR035906">
    <property type="entry name" value="MetI-like_sf"/>
</dbReference>
<feature type="domain" description="ABC transmembrane type-1" evidence="10">
    <location>
        <begin position="84"/>
        <end position="310"/>
    </location>
</feature>
<evidence type="ECO:0000256" key="5">
    <source>
        <dbReference type="ARBA" id="ARBA00022592"/>
    </source>
</evidence>
<organism evidence="11">
    <name type="scientific">freshwater metagenome</name>
    <dbReference type="NCBI Taxonomy" id="449393"/>
    <lineage>
        <taxon>unclassified sequences</taxon>
        <taxon>metagenomes</taxon>
        <taxon>ecological metagenomes</taxon>
    </lineage>
</organism>
<dbReference type="GO" id="GO:0006817">
    <property type="term" value="P:phosphate ion transport"/>
    <property type="evidence" value="ECO:0007669"/>
    <property type="project" value="UniProtKB-KW"/>
</dbReference>
<feature type="transmembrane region" description="Helical" evidence="9">
    <location>
        <begin position="21"/>
        <end position="46"/>
    </location>
</feature>
<comment type="caution">
    <text evidence="11">The sequence shown here is derived from an EMBL/GenBank/DDBJ whole genome shotgun (WGS) entry which is preliminary data.</text>
</comment>
<feature type="transmembrane region" description="Helical" evidence="9">
    <location>
        <begin position="76"/>
        <end position="109"/>
    </location>
</feature>
<evidence type="ECO:0000256" key="1">
    <source>
        <dbReference type="ARBA" id="ARBA00004651"/>
    </source>
</evidence>
<sequence length="321" mass="34293">MQTTTPEKRSIENNLTRVDKVFQSSVTAGAFVSMVLLAAIGGFLLYRGFEIFRDFGFSFITGSKWNIGNPEDTSTAILGIGAMLFGSVITAIIAVVLSVPFAVATALLIEFYVPKWMKTILVSVLDLVAALPSVVFGIWGYAVLLPLVEGWSKTIENYLDWIPIFNVPSGIFGRSPFLAGLLLGLMIVPIITSVAREVYSQAPRELIDAASALGGTRWGALRAVVLPFGRSGLVGGTMLGLGRALGETVAVYLTLNLVFEVNFKILASAGGNVASLIATKFGEATEYELKALMAAGLVLFLVTLLVNFGATMIVNKSRKIV</sequence>
<dbReference type="GO" id="GO:0005315">
    <property type="term" value="F:phosphate transmembrane transporter activity"/>
    <property type="evidence" value="ECO:0007669"/>
    <property type="project" value="InterPro"/>
</dbReference>
<dbReference type="AlphaFoldDB" id="A0A094Q1M9"/>
<feature type="transmembrane region" description="Helical" evidence="9">
    <location>
        <begin position="220"/>
        <end position="241"/>
    </location>
</feature>
<evidence type="ECO:0000256" key="9">
    <source>
        <dbReference type="SAM" id="Phobius"/>
    </source>
</evidence>
<keyword evidence="5" id="KW-0592">Phosphate transport</keyword>
<evidence type="ECO:0000256" key="7">
    <source>
        <dbReference type="ARBA" id="ARBA00022989"/>
    </source>
</evidence>